<dbReference type="Proteomes" id="UP000233551">
    <property type="component" value="Unassembled WGS sequence"/>
</dbReference>
<organism evidence="2 3">
    <name type="scientific">Punica granatum</name>
    <name type="common">Pomegranate</name>
    <dbReference type="NCBI Taxonomy" id="22663"/>
    <lineage>
        <taxon>Eukaryota</taxon>
        <taxon>Viridiplantae</taxon>
        <taxon>Streptophyta</taxon>
        <taxon>Embryophyta</taxon>
        <taxon>Tracheophyta</taxon>
        <taxon>Spermatophyta</taxon>
        <taxon>Magnoliopsida</taxon>
        <taxon>eudicotyledons</taxon>
        <taxon>Gunneridae</taxon>
        <taxon>Pentapetalae</taxon>
        <taxon>rosids</taxon>
        <taxon>malvids</taxon>
        <taxon>Myrtales</taxon>
        <taxon>Lythraceae</taxon>
        <taxon>Punica</taxon>
    </lineage>
</organism>
<evidence type="ECO:0000256" key="1">
    <source>
        <dbReference type="SAM" id="MobiDB-lite"/>
    </source>
</evidence>
<evidence type="ECO:0000313" key="3">
    <source>
        <dbReference type="Proteomes" id="UP000233551"/>
    </source>
</evidence>
<feature type="compositionally biased region" description="Basic and acidic residues" evidence="1">
    <location>
        <begin position="1"/>
        <end position="11"/>
    </location>
</feature>
<reference evidence="2 3" key="1">
    <citation type="submission" date="2017-11" db="EMBL/GenBank/DDBJ databases">
        <title>De-novo sequencing of pomegranate (Punica granatum L.) genome.</title>
        <authorList>
            <person name="Akparov Z."/>
            <person name="Amiraslanov A."/>
            <person name="Hajiyeva S."/>
            <person name="Abbasov M."/>
            <person name="Kaur K."/>
            <person name="Hamwieh A."/>
            <person name="Solovyev V."/>
            <person name="Salamov A."/>
            <person name="Braich B."/>
            <person name="Kosarev P."/>
            <person name="Mahmoud A."/>
            <person name="Hajiyev E."/>
            <person name="Babayeva S."/>
            <person name="Izzatullayeva V."/>
            <person name="Mammadov A."/>
            <person name="Mammadov A."/>
            <person name="Sharifova S."/>
            <person name="Ojaghi J."/>
            <person name="Eynullazada K."/>
            <person name="Bayramov B."/>
            <person name="Abdulazimova A."/>
            <person name="Shahmuradov I."/>
        </authorList>
    </citation>
    <scope>NUCLEOTIDE SEQUENCE [LARGE SCALE GENOMIC DNA]</scope>
    <source>
        <strain evidence="3">cv. AG2017</strain>
        <tissue evidence="2">Leaf</tissue>
    </source>
</reference>
<dbReference type="EMBL" id="PGOL01002496">
    <property type="protein sequence ID" value="PKI47523.1"/>
    <property type="molecule type" value="Genomic_DNA"/>
</dbReference>
<name>A0A2I0IUS0_PUNGR</name>
<feature type="region of interest" description="Disordered" evidence="1">
    <location>
        <begin position="1"/>
        <end position="23"/>
    </location>
</feature>
<comment type="caution">
    <text evidence="2">The sequence shown here is derived from an EMBL/GenBank/DDBJ whole genome shotgun (WGS) entry which is preliminary data.</text>
</comment>
<accession>A0A2I0IUS0</accession>
<keyword evidence="3" id="KW-1185">Reference proteome</keyword>
<sequence length="88" mass="10124">MERRRLPEPHRRSPLPLRGRTFIDVQKGELTTRVQDQEAMHPKDPLEAALASTGEPEDEEVIKVINILDATPYIRPVPRFEPLERSVS</sequence>
<protein>
    <submittedName>
        <fullName evidence="2">Uncharacterized protein</fullName>
    </submittedName>
</protein>
<gene>
    <name evidence="2" type="ORF">CRG98_032113</name>
</gene>
<evidence type="ECO:0000313" key="2">
    <source>
        <dbReference type="EMBL" id="PKI47523.1"/>
    </source>
</evidence>
<proteinExistence type="predicted"/>
<dbReference type="AlphaFoldDB" id="A0A2I0IUS0"/>